<keyword evidence="1" id="KW-0472">Membrane</keyword>
<dbReference type="RefSeq" id="WP_037547839.1">
    <property type="nucleotide sequence ID" value="NZ_JNUP01000064.1"/>
</dbReference>
<feature type="transmembrane region" description="Helical" evidence="1">
    <location>
        <begin position="12"/>
        <end position="29"/>
    </location>
</feature>
<dbReference type="SUPFAM" id="SSF82693">
    <property type="entry name" value="Multidrug efflux transporter AcrB pore domain, PN1, PN2, PC1 and PC2 subdomains"/>
    <property type="match status" value="3"/>
</dbReference>
<accession>A0A098QWL4</accession>
<feature type="transmembrane region" description="Helical" evidence="1">
    <location>
        <begin position="884"/>
        <end position="903"/>
    </location>
</feature>
<dbReference type="PANTHER" id="PTHR32063:SF0">
    <property type="entry name" value="SWARMING MOTILITY PROTEIN SWRC"/>
    <property type="match status" value="1"/>
</dbReference>
<evidence type="ECO:0000256" key="1">
    <source>
        <dbReference type="SAM" id="Phobius"/>
    </source>
</evidence>
<reference evidence="2 3" key="1">
    <citation type="submission" date="2014-05" db="EMBL/GenBank/DDBJ databases">
        <title>De novo Genome Sequence of Spirocheata sp.</title>
        <authorList>
            <person name="Shivani Y."/>
            <person name="Subhash Y."/>
            <person name="Tushar L."/>
            <person name="Sasikala C."/>
            <person name="Ramana C.V."/>
        </authorList>
    </citation>
    <scope>NUCLEOTIDE SEQUENCE [LARGE SCALE GENOMIC DNA]</scope>
    <source>
        <strain evidence="2 3">JC230</strain>
    </source>
</reference>
<dbReference type="Gene3D" id="1.20.1640.10">
    <property type="entry name" value="Multidrug efflux transporter AcrB transmembrane domain"/>
    <property type="match status" value="2"/>
</dbReference>
<feature type="transmembrane region" description="Helical" evidence="1">
    <location>
        <begin position="936"/>
        <end position="957"/>
    </location>
</feature>
<comment type="caution">
    <text evidence="2">The sequence shown here is derived from an EMBL/GenBank/DDBJ whole genome shotgun (WGS) entry which is preliminary data.</text>
</comment>
<evidence type="ECO:0008006" key="4">
    <source>
        <dbReference type="Google" id="ProtNLM"/>
    </source>
</evidence>
<keyword evidence="3" id="KW-1185">Reference proteome</keyword>
<dbReference type="STRING" id="1480694.DC28_09150"/>
<feature type="transmembrane region" description="Helical" evidence="1">
    <location>
        <begin position="910"/>
        <end position="930"/>
    </location>
</feature>
<feature type="transmembrane region" description="Helical" evidence="1">
    <location>
        <begin position="387"/>
        <end position="409"/>
    </location>
</feature>
<dbReference type="AlphaFoldDB" id="A0A098QWL4"/>
<feature type="transmembrane region" description="Helical" evidence="1">
    <location>
        <begin position="358"/>
        <end position="375"/>
    </location>
</feature>
<dbReference type="Gene3D" id="3.30.2090.10">
    <property type="entry name" value="Multidrug efflux transporter AcrB TolC docking domain, DN and DC subdomains"/>
    <property type="match status" value="2"/>
</dbReference>
<dbReference type="OrthoDB" id="366306at2"/>
<proteinExistence type="predicted"/>
<keyword evidence="1" id="KW-0812">Transmembrane</keyword>
<dbReference type="Gene3D" id="3.30.70.1430">
    <property type="entry name" value="Multidrug efflux transporter AcrB pore domain"/>
    <property type="match status" value="2"/>
</dbReference>
<dbReference type="eggNOG" id="COG0841">
    <property type="taxonomic scope" value="Bacteria"/>
</dbReference>
<evidence type="ECO:0000313" key="3">
    <source>
        <dbReference type="Proteomes" id="UP000029692"/>
    </source>
</evidence>
<dbReference type="Gene3D" id="3.30.70.1320">
    <property type="entry name" value="Multidrug efflux transporter AcrB pore domain like"/>
    <property type="match status" value="1"/>
</dbReference>
<dbReference type="InterPro" id="IPR027463">
    <property type="entry name" value="AcrB_DN_DC_subdom"/>
</dbReference>
<feature type="transmembrane region" description="Helical" evidence="1">
    <location>
        <begin position="1017"/>
        <end position="1039"/>
    </location>
</feature>
<dbReference type="Pfam" id="PF00873">
    <property type="entry name" value="ACR_tran"/>
    <property type="match status" value="1"/>
</dbReference>
<dbReference type="GO" id="GO:0042910">
    <property type="term" value="F:xenobiotic transmembrane transporter activity"/>
    <property type="evidence" value="ECO:0007669"/>
    <property type="project" value="TreeGrafter"/>
</dbReference>
<feature type="transmembrane region" description="Helical" evidence="1">
    <location>
        <begin position="985"/>
        <end position="1005"/>
    </location>
</feature>
<sequence>MSIPSLSVKHPVTAAMVFSGFFILGLLSLTRIGQELFPDVEFPTIVAVTVSPGVGPREVEAQISIPIEGAVAGLSGVESISSTSLDSASQVVVGFASGTDLTLAVTEVREALTAVEGQFPEGTERPQLFRFSANQLPSLRLNLYTKTPGINIRSLAEDAIVPQLERIPGVAQVSLFGGKEEAVLVELDLDSLNKLAIPVTQVMQVFQGENVSLPGGTIRLDDQTIILRTTGEFLSLNDIGNVLVGTAGNSPVFLSDIASITLGYKPQEEYLNTGGYEGLRLNIQKQSGYNTVQVNEAVLEKLDDLKKNLPPSIEIEIQEDQAVQVRASIGGVADSAWQGGLLAILVLLFFLRNIRSTIIISMVIPVSVIATFSLIDFGGMTLNITSLLGITLAIGMFVDNAIVVLESIYRKQLQGLSPHDAAIEGAEEVSQAITASTLTSMAVFLPMLFVEGLAGALFQDLSLTISFSLAVSLIAALGMIPVLCSRFLHVGKVSLTQRQKAEGEHHELSLADVEVISKNRIITALSGTIQKILQWLDAGYERLISTAIRNPGWVFGSALVLLGLSLGSIFLLGMEFLPEADEGSFQVTIETRVGSPHDFTAGKVASIEQIIRAEAGEYIETMASRVGEGGSHFGAISVKLLDKDKRPVDIWELTNAINRRVSEEVMDIKHSIEILGMASLAGMASGTGNTPIAMELSGDSIDAMYDYGSRIVGAMEKIPGIRSPRLDYSLGKPELQFKIRRREAVSLGLNPLQIAGTIRTAYNGYTATTFTADGQDYDVLLLLREADRNDVERIREITFYNQAGSAIPLENVVELVEDQGPVSIQRKDRVRVISAVAGTTGERPLNRITEDVEQAIADLGPPPVGVSLSIEGASAEMTSSFESLFFALILAVMLVYMVMASQFESLVKPIIVMFSVPFAIIGLTAALLITNTTFNILSFTGAILLVGIVVNNAIVLLDYMSVLQQRGVPLEQAIIQGGRTRLKPILMTTTTTILGLFPMSLGFGIGSELRAPMARAVVGGLTTSTLITLVLIPTIYWLVEARIKPWIRRHSNHPIQEGDNP</sequence>
<feature type="transmembrane region" description="Helical" evidence="1">
    <location>
        <begin position="461"/>
        <end position="484"/>
    </location>
</feature>
<gene>
    <name evidence="2" type="ORF">DC28_09150</name>
</gene>
<protein>
    <recommendedName>
        <fullName evidence="4">Acriflavin resistance protein</fullName>
    </recommendedName>
</protein>
<feature type="transmembrane region" description="Helical" evidence="1">
    <location>
        <begin position="552"/>
        <end position="574"/>
    </location>
</feature>
<dbReference type="EMBL" id="JNUP01000064">
    <property type="protein sequence ID" value="KGE71951.1"/>
    <property type="molecule type" value="Genomic_DNA"/>
</dbReference>
<feature type="transmembrane region" description="Helical" evidence="1">
    <location>
        <begin position="335"/>
        <end position="351"/>
    </location>
</feature>
<dbReference type="InterPro" id="IPR001036">
    <property type="entry name" value="Acrflvin-R"/>
</dbReference>
<keyword evidence="1" id="KW-1133">Transmembrane helix</keyword>
<dbReference type="SUPFAM" id="SSF82714">
    <property type="entry name" value="Multidrug efflux transporter AcrB TolC docking domain, DN and DC subdomains"/>
    <property type="match status" value="2"/>
</dbReference>
<dbReference type="SUPFAM" id="SSF82866">
    <property type="entry name" value="Multidrug efflux transporter AcrB transmembrane domain"/>
    <property type="match status" value="2"/>
</dbReference>
<dbReference type="PANTHER" id="PTHR32063">
    <property type="match status" value="1"/>
</dbReference>
<organism evidence="2 3">
    <name type="scientific">Spirochaeta lutea</name>
    <dbReference type="NCBI Taxonomy" id="1480694"/>
    <lineage>
        <taxon>Bacteria</taxon>
        <taxon>Pseudomonadati</taxon>
        <taxon>Spirochaetota</taxon>
        <taxon>Spirochaetia</taxon>
        <taxon>Spirochaetales</taxon>
        <taxon>Spirochaetaceae</taxon>
        <taxon>Spirochaeta</taxon>
    </lineage>
</organism>
<name>A0A098QWL4_9SPIO</name>
<dbReference type="Gene3D" id="3.30.70.1440">
    <property type="entry name" value="Multidrug efflux transporter AcrB pore domain"/>
    <property type="match status" value="1"/>
</dbReference>
<dbReference type="GO" id="GO:0005886">
    <property type="term" value="C:plasma membrane"/>
    <property type="evidence" value="ECO:0007669"/>
    <property type="project" value="TreeGrafter"/>
</dbReference>
<dbReference type="Proteomes" id="UP000029692">
    <property type="component" value="Unassembled WGS sequence"/>
</dbReference>
<evidence type="ECO:0000313" key="2">
    <source>
        <dbReference type="EMBL" id="KGE71951.1"/>
    </source>
</evidence>
<feature type="transmembrane region" description="Helical" evidence="1">
    <location>
        <begin position="429"/>
        <end position="449"/>
    </location>
</feature>
<dbReference type="PRINTS" id="PR00702">
    <property type="entry name" value="ACRIFLAVINRP"/>
</dbReference>